<reference evidence="1 2" key="1">
    <citation type="journal article" date="2018" name="Sci. Rep.">
        <title>Genome sequence of the cauliflower mushroom Sparassis crispa (Hanabiratake) and its association with beneficial usage.</title>
        <authorList>
            <person name="Kiyama R."/>
            <person name="Furutani Y."/>
            <person name="Kawaguchi K."/>
            <person name="Nakanishi T."/>
        </authorList>
    </citation>
    <scope>NUCLEOTIDE SEQUENCE [LARGE SCALE GENOMIC DNA]</scope>
</reference>
<protein>
    <submittedName>
        <fullName evidence="1">Uncharacterized protein</fullName>
    </submittedName>
</protein>
<evidence type="ECO:0000313" key="1">
    <source>
        <dbReference type="EMBL" id="GBE78212.1"/>
    </source>
</evidence>
<gene>
    <name evidence="1" type="ORF">SCP_0110950</name>
</gene>
<keyword evidence="2" id="KW-1185">Reference proteome</keyword>
<dbReference type="AlphaFoldDB" id="A0A401G7S3"/>
<dbReference type="RefSeq" id="XP_027609125.1">
    <property type="nucleotide sequence ID" value="XM_027753324.1"/>
</dbReference>
<comment type="caution">
    <text evidence="1">The sequence shown here is derived from an EMBL/GenBank/DDBJ whole genome shotgun (WGS) entry which is preliminary data.</text>
</comment>
<dbReference type="GeneID" id="38775129"/>
<evidence type="ECO:0000313" key="2">
    <source>
        <dbReference type="Proteomes" id="UP000287166"/>
    </source>
</evidence>
<sequence length="112" mass="12251">MSPTSTLPYEILFKLVNNTLDKVSMRALRQENGSQAGATIHMHHEENVSLVLTAGSPYHYAVRQHGTEANIRVKVWQDTQCNISDVLKALKSASGEAATVADGVTVMRPMKS</sequence>
<dbReference type="EMBL" id="BFAD01000001">
    <property type="protein sequence ID" value="GBE78212.1"/>
    <property type="molecule type" value="Genomic_DNA"/>
</dbReference>
<proteinExistence type="predicted"/>
<accession>A0A401G7S3</accession>
<name>A0A401G7S3_9APHY</name>
<dbReference type="Proteomes" id="UP000287166">
    <property type="component" value="Unassembled WGS sequence"/>
</dbReference>
<dbReference type="InParanoid" id="A0A401G7S3"/>
<organism evidence="1 2">
    <name type="scientific">Sparassis crispa</name>
    <dbReference type="NCBI Taxonomy" id="139825"/>
    <lineage>
        <taxon>Eukaryota</taxon>
        <taxon>Fungi</taxon>
        <taxon>Dikarya</taxon>
        <taxon>Basidiomycota</taxon>
        <taxon>Agaricomycotina</taxon>
        <taxon>Agaricomycetes</taxon>
        <taxon>Polyporales</taxon>
        <taxon>Sparassidaceae</taxon>
        <taxon>Sparassis</taxon>
    </lineage>
</organism>
<dbReference type="OrthoDB" id="3249150at2759"/>